<feature type="compositionally biased region" description="Basic and acidic residues" evidence="1">
    <location>
        <begin position="533"/>
        <end position="552"/>
    </location>
</feature>
<reference evidence="2 3" key="1">
    <citation type="journal article" date="2018" name="New Phytol.">
        <title>Phylogenomics of Endogonaceae and evolution of mycorrhizas within Mucoromycota.</title>
        <authorList>
            <person name="Chang Y."/>
            <person name="Desiro A."/>
            <person name="Na H."/>
            <person name="Sandor L."/>
            <person name="Lipzen A."/>
            <person name="Clum A."/>
            <person name="Barry K."/>
            <person name="Grigoriev I.V."/>
            <person name="Martin F.M."/>
            <person name="Stajich J.E."/>
            <person name="Smith M.E."/>
            <person name="Bonito G."/>
            <person name="Spatafora J.W."/>
        </authorList>
    </citation>
    <scope>NUCLEOTIDE SEQUENCE [LARGE SCALE GENOMIC DNA]</scope>
    <source>
        <strain evidence="2 3">AD002</strain>
    </source>
</reference>
<protein>
    <submittedName>
        <fullName evidence="2">Uncharacterized protein</fullName>
    </submittedName>
</protein>
<organism evidence="2 3">
    <name type="scientific">Jimgerdemannia flammicorona</name>
    <dbReference type="NCBI Taxonomy" id="994334"/>
    <lineage>
        <taxon>Eukaryota</taxon>
        <taxon>Fungi</taxon>
        <taxon>Fungi incertae sedis</taxon>
        <taxon>Mucoromycota</taxon>
        <taxon>Mucoromycotina</taxon>
        <taxon>Endogonomycetes</taxon>
        <taxon>Endogonales</taxon>
        <taxon>Endogonaceae</taxon>
        <taxon>Jimgerdemannia</taxon>
    </lineage>
</organism>
<dbReference type="EMBL" id="RBNJ01005160">
    <property type="protein sequence ID" value="RUS29437.1"/>
    <property type="molecule type" value="Genomic_DNA"/>
</dbReference>
<keyword evidence="3" id="KW-1185">Reference proteome</keyword>
<comment type="caution">
    <text evidence="2">The sequence shown here is derived from an EMBL/GenBank/DDBJ whole genome shotgun (WGS) entry which is preliminary data.</text>
</comment>
<feature type="compositionally biased region" description="Pro residues" evidence="1">
    <location>
        <begin position="472"/>
        <end position="485"/>
    </location>
</feature>
<feature type="region of interest" description="Disordered" evidence="1">
    <location>
        <begin position="533"/>
        <end position="596"/>
    </location>
</feature>
<feature type="region of interest" description="Disordered" evidence="1">
    <location>
        <begin position="411"/>
        <end position="505"/>
    </location>
</feature>
<dbReference type="Proteomes" id="UP000274822">
    <property type="component" value="Unassembled WGS sequence"/>
</dbReference>
<sequence length="623" mass="68697">MIEETDHTTEISTHFKLLALFSEFHFIQVLTEHLHGNLSFVEFGRPSQTYTVMRGLRRGRLCLKDPIPIDVFERRLFRLTPSLESAQTLKGMYDLIFHPNSPPTFYAALETGENLSFIGATNESLRRHQLRPGTEIFRLSVRLAPPLDVNEDEWTPQHNRPLVVIVGGLTRPSGPSVGTPSTNTGVAVVGTPTTLSPIGVRRRGAVASLTVVEEVVDTLGDPPTIGRLLECFEDARYVDVKCLGPLYKRKHGRGLKIPHLGRLLKYKSILSAYPDQFAVQHHSYEPRNGPIETLTFLTNPHATIGLATQKRLTWPLLRHRLLRLINPSPYRAALASVMEDLYNSAYGGPPTFPITGPHGSIRTFTELVAELKPDIPKFELLLPPIAGPEDAPPDQWRVRWRTNLHHNHALESTSSLAPTINDQNCAPAQSTSTLVPTPPSRNISSTIPGTPLRSLRKRASTSRLVLSVATPRPAPEPSTDTPPPSGLRRSARRSEAEARAAEARAAEARAAEARAAEARAADIRAAEMRAAEERTAEVKRDAKRRASGERGKIGKRRAGKVRAVEEGVPKTVFDDENSEVDGKEGEEGGDEDPMALLSGVERNVVEALVGMRKVVPRRRKLEG</sequence>
<evidence type="ECO:0000313" key="2">
    <source>
        <dbReference type="EMBL" id="RUS29437.1"/>
    </source>
</evidence>
<evidence type="ECO:0000313" key="3">
    <source>
        <dbReference type="Proteomes" id="UP000274822"/>
    </source>
</evidence>
<evidence type="ECO:0000256" key="1">
    <source>
        <dbReference type="SAM" id="MobiDB-lite"/>
    </source>
</evidence>
<accession>A0A433QI03</accession>
<feature type="compositionally biased region" description="Basic and acidic residues" evidence="1">
    <location>
        <begin position="492"/>
        <end position="505"/>
    </location>
</feature>
<dbReference type="AlphaFoldDB" id="A0A433QI03"/>
<name>A0A433QI03_9FUNG</name>
<gene>
    <name evidence="2" type="ORF">BC938DRAFT_480664</name>
</gene>
<proteinExistence type="predicted"/>
<feature type="compositionally biased region" description="Polar residues" evidence="1">
    <location>
        <begin position="411"/>
        <end position="448"/>
    </location>
</feature>